<dbReference type="InterPro" id="IPR045691">
    <property type="entry name" value="DUF6056"/>
</dbReference>
<feature type="transmembrane region" description="Helical" evidence="1">
    <location>
        <begin position="259"/>
        <end position="277"/>
    </location>
</feature>
<feature type="transmembrane region" description="Helical" evidence="1">
    <location>
        <begin position="155"/>
        <end position="170"/>
    </location>
</feature>
<dbReference type="Pfam" id="PF19528">
    <property type="entry name" value="DUF6056"/>
    <property type="match status" value="1"/>
</dbReference>
<feature type="transmembrane region" description="Helical" evidence="1">
    <location>
        <begin position="198"/>
        <end position="217"/>
    </location>
</feature>
<feature type="transmembrane region" description="Helical" evidence="1">
    <location>
        <begin position="350"/>
        <end position="367"/>
    </location>
</feature>
<feature type="transmembrane region" description="Helical" evidence="1">
    <location>
        <begin position="129"/>
        <end position="148"/>
    </location>
</feature>
<proteinExistence type="predicted"/>
<evidence type="ECO:0000313" key="2">
    <source>
        <dbReference type="EMBL" id="PWJ11479.1"/>
    </source>
</evidence>
<evidence type="ECO:0000313" key="3">
    <source>
        <dbReference type="Proteomes" id="UP000245720"/>
    </source>
</evidence>
<dbReference type="EMBL" id="QGDI01000009">
    <property type="protein sequence ID" value="PWJ11479.1"/>
    <property type="molecule type" value="Genomic_DNA"/>
</dbReference>
<protein>
    <recommendedName>
        <fullName evidence="4">Glucosyl transferase GtrII</fullName>
    </recommendedName>
</protein>
<sequence length="515" mass="58732">MKNKSALVKWFPFILIGVFAVITAFTVYMNGDDYLWYYSVEDSALDVWRTPNGRLFSNQMTIWLVRSYWFRTLFIAATLAAFLILLGKLTDFEKKLGSARYYIALFLLVTIPAMTYAETVRWISAYTNYVISIMLVLIYLLFLFRCICTDHRPKLWTAVLFLPLALLSGLCVEHVTIFNVILSAAAVILLLKLKKKGVLHSAAFLAGAIVSCIIMFGNHSYSDIYESGDAVGNRNFELGLSNIMQNAYSFVVMHYTKDSWMLSIVIAVGFTVMYFRADHGDKKPKYLDLCMVICWLYTAYSVFAVCFSDLRPNSPAMRVVALETAFTFVYVVATAYLINVFLSKNGKIRAYIYLAGTFLLTAPFLVISPVTARCFFANYVFRILLCGEIIVPAFQGIASEKADKFRKAAFFICFAAVFVISYECAANKYYDAARFDYIREQLQDERSRSLHIMLLPYTEYSHDDLDEGIGEEGHGVGDVLYGDYILKYHGIDADKARERLITYISPYDYYLEKSE</sequence>
<feature type="transmembrane region" description="Helical" evidence="1">
    <location>
        <begin position="405"/>
        <end position="422"/>
    </location>
</feature>
<reference evidence="2 3" key="1">
    <citation type="submission" date="2018-05" db="EMBL/GenBank/DDBJ databases">
        <title>The Hungate 1000. A catalogue of reference genomes from the rumen microbiome.</title>
        <authorList>
            <person name="Kelly W."/>
        </authorList>
    </citation>
    <scope>NUCLEOTIDE SEQUENCE [LARGE SCALE GENOMIC DNA]</scope>
    <source>
        <strain evidence="2 3">SAb67</strain>
    </source>
</reference>
<accession>A0A315XW27</accession>
<comment type="caution">
    <text evidence="2">The sequence shown here is derived from an EMBL/GenBank/DDBJ whole genome shotgun (WGS) entry which is preliminary data.</text>
</comment>
<organism evidence="2 3">
    <name type="scientific">Ruminococcus flavefaciens</name>
    <dbReference type="NCBI Taxonomy" id="1265"/>
    <lineage>
        <taxon>Bacteria</taxon>
        <taxon>Bacillati</taxon>
        <taxon>Bacillota</taxon>
        <taxon>Clostridia</taxon>
        <taxon>Eubacteriales</taxon>
        <taxon>Oscillospiraceae</taxon>
        <taxon>Ruminococcus</taxon>
    </lineage>
</organism>
<keyword evidence="1" id="KW-1133">Transmembrane helix</keyword>
<evidence type="ECO:0008006" key="4">
    <source>
        <dbReference type="Google" id="ProtNLM"/>
    </source>
</evidence>
<dbReference type="OrthoDB" id="1821221at2"/>
<keyword evidence="1" id="KW-0812">Transmembrane</keyword>
<feature type="transmembrane region" description="Helical" evidence="1">
    <location>
        <begin position="289"/>
        <end position="310"/>
    </location>
</feature>
<feature type="transmembrane region" description="Helical" evidence="1">
    <location>
        <begin position="7"/>
        <end position="29"/>
    </location>
</feature>
<feature type="transmembrane region" description="Helical" evidence="1">
    <location>
        <begin position="68"/>
        <end position="87"/>
    </location>
</feature>
<feature type="transmembrane region" description="Helical" evidence="1">
    <location>
        <begin position="99"/>
        <end position="117"/>
    </location>
</feature>
<evidence type="ECO:0000256" key="1">
    <source>
        <dbReference type="SAM" id="Phobius"/>
    </source>
</evidence>
<feature type="transmembrane region" description="Helical" evidence="1">
    <location>
        <begin position="316"/>
        <end position="338"/>
    </location>
</feature>
<feature type="transmembrane region" description="Helical" evidence="1">
    <location>
        <begin position="176"/>
        <end position="191"/>
    </location>
</feature>
<keyword evidence="1" id="KW-0472">Membrane</keyword>
<dbReference type="Proteomes" id="UP000245720">
    <property type="component" value="Unassembled WGS sequence"/>
</dbReference>
<dbReference type="AlphaFoldDB" id="A0A315XW27"/>
<dbReference type="RefSeq" id="WP_109726995.1">
    <property type="nucleotide sequence ID" value="NZ_QGDI01000009.1"/>
</dbReference>
<gene>
    <name evidence="2" type="ORF">IE37_02242</name>
</gene>
<name>A0A315XW27_RUMFL</name>